<dbReference type="AlphaFoldDB" id="A0AA38IGH2"/>
<reference evidence="2" key="1">
    <citation type="journal article" date="2023" name="G3 (Bethesda)">
        <title>Whole genome assemblies of Zophobas morio and Tenebrio molitor.</title>
        <authorList>
            <person name="Kaur S."/>
            <person name="Stinson S.A."/>
            <person name="diCenzo G.C."/>
        </authorList>
    </citation>
    <scope>NUCLEOTIDE SEQUENCE</scope>
    <source>
        <strain evidence="2">QUZm001</strain>
    </source>
</reference>
<feature type="chain" id="PRO_5041401903" evidence="1">
    <location>
        <begin position="19"/>
        <end position="309"/>
    </location>
</feature>
<comment type="caution">
    <text evidence="2">The sequence shown here is derived from an EMBL/GenBank/DDBJ whole genome shotgun (WGS) entry which is preliminary data.</text>
</comment>
<keyword evidence="3" id="KW-1185">Reference proteome</keyword>
<dbReference type="GO" id="GO:0005829">
    <property type="term" value="C:cytosol"/>
    <property type="evidence" value="ECO:0007669"/>
    <property type="project" value="TreeGrafter"/>
</dbReference>
<name>A0AA38IGH2_9CUCU</name>
<evidence type="ECO:0000313" key="2">
    <source>
        <dbReference type="EMBL" id="KAJ3655510.1"/>
    </source>
</evidence>
<dbReference type="GO" id="GO:0016020">
    <property type="term" value="C:membrane"/>
    <property type="evidence" value="ECO:0007669"/>
    <property type="project" value="TreeGrafter"/>
</dbReference>
<dbReference type="PANTHER" id="PTHR33539">
    <property type="entry name" value="UPF0764 PROTEIN C16ORF89"/>
    <property type="match status" value="1"/>
</dbReference>
<dbReference type="PANTHER" id="PTHR33539:SF1">
    <property type="entry name" value="UPF0764 PROTEIN C16ORF89"/>
    <property type="match status" value="1"/>
</dbReference>
<keyword evidence="1" id="KW-0732">Signal</keyword>
<protein>
    <submittedName>
        <fullName evidence="2">Uncharacterized protein</fullName>
    </submittedName>
</protein>
<proteinExistence type="predicted"/>
<dbReference type="EMBL" id="JALNTZ010000004">
    <property type="protein sequence ID" value="KAJ3655510.1"/>
    <property type="molecule type" value="Genomic_DNA"/>
</dbReference>
<sequence length="309" mass="34670">MGFGTGLVVLLVVPWGLGQVWEIVDGLNKVTDFGVEFYGDLNFDGVLGFVIAEAQLLQSVPRTQGPLRHHLTHLINKCQEIRKQTGPLLPTTPPKMPILQEHLLDPTNWILPTTFTASLPDLGIYQNWTALDIVDNKSASYRGVPSDHCLLEILAQNCHMSRFCADMMVAPRIDTGYLLSHRLLYLQIVRLKQCSYDDDVFRALTKRFCSLMLKEVRTSEVLGFPAHDIVLEQMTLCGLEGYSDFLSEKWRREVLEWQSPFGCYHSEGGNLKRSSNVIGFGCTDHSTGLGAAAMAVNLRFLLQEYPSIP</sequence>
<evidence type="ECO:0000256" key="1">
    <source>
        <dbReference type="SAM" id="SignalP"/>
    </source>
</evidence>
<gene>
    <name evidence="2" type="ORF">Zmor_014638</name>
</gene>
<accession>A0AA38IGH2</accession>
<organism evidence="2 3">
    <name type="scientific">Zophobas morio</name>
    <dbReference type="NCBI Taxonomy" id="2755281"/>
    <lineage>
        <taxon>Eukaryota</taxon>
        <taxon>Metazoa</taxon>
        <taxon>Ecdysozoa</taxon>
        <taxon>Arthropoda</taxon>
        <taxon>Hexapoda</taxon>
        <taxon>Insecta</taxon>
        <taxon>Pterygota</taxon>
        <taxon>Neoptera</taxon>
        <taxon>Endopterygota</taxon>
        <taxon>Coleoptera</taxon>
        <taxon>Polyphaga</taxon>
        <taxon>Cucujiformia</taxon>
        <taxon>Tenebrionidae</taxon>
        <taxon>Zophobas</taxon>
    </lineage>
</organism>
<feature type="signal peptide" evidence="1">
    <location>
        <begin position="1"/>
        <end position="18"/>
    </location>
</feature>
<dbReference type="Pfam" id="PF15882">
    <property type="entry name" value="DUF4735"/>
    <property type="match status" value="1"/>
</dbReference>
<evidence type="ECO:0000313" key="3">
    <source>
        <dbReference type="Proteomes" id="UP001168821"/>
    </source>
</evidence>
<dbReference type="InterPro" id="IPR031751">
    <property type="entry name" value="DUF4735"/>
</dbReference>
<dbReference type="Proteomes" id="UP001168821">
    <property type="component" value="Unassembled WGS sequence"/>
</dbReference>